<feature type="region of interest" description="Disordered" evidence="2">
    <location>
        <begin position="134"/>
        <end position="157"/>
    </location>
</feature>
<keyword evidence="5" id="KW-1185">Reference proteome</keyword>
<accession>A0A1S8A7X9</accession>
<keyword evidence="1" id="KW-0479">Metal-binding</keyword>
<dbReference type="PROSITE" id="PS00028">
    <property type="entry name" value="ZINC_FINGER_C2H2_1"/>
    <property type="match status" value="1"/>
</dbReference>
<dbReference type="OrthoDB" id="4777353at2759"/>
<organism evidence="4">
    <name type="scientific">Rosellinia necatrix</name>
    <name type="common">White root-rot fungus</name>
    <dbReference type="NCBI Taxonomy" id="77044"/>
    <lineage>
        <taxon>Eukaryota</taxon>
        <taxon>Fungi</taxon>
        <taxon>Dikarya</taxon>
        <taxon>Ascomycota</taxon>
        <taxon>Pezizomycotina</taxon>
        <taxon>Sordariomycetes</taxon>
        <taxon>Xylariomycetidae</taxon>
        <taxon>Xylariales</taxon>
        <taxon>Xylariaceae</taxon>
        <taxon>Rosellinia</taxon>
    </lineage>
</organism>
<evidence type="ECO:0000256" key="1">
    <source>
        <dbReference type="PROSITE-ProRule" id="PRU00042"/>
    </source>
</evidence>
<evidence type="ECO:0000313" key="4">
    <source>
        <dbReference type="EMBL" id="GAW26153.1"/>
    </source>
</evidence>
<dbReference type="STRING" id="77044.A0A1S8A7X9"/>
<feature type="compositionally biased region" description="Pro residues" evidence="2">
    <location>
        <begin position="507"/>
        <end position="520"/>
    </location>
</feature>
<feature type="compositionally biased region" description="Pro residues" evidence="2">
    <location>
        <begin position="139"/>
        <end position="155"/>
    </location>
</feature>
<dbReference type="EMBL" id="DF977467">
    <property type="protein sequence ID" value="GAW26153.1"/>
    <property type="molecule type" value="Genomic_DNA"/>
</dbReference>
<keyword evidence="1" id="KW-0862">Zinc</keyword>
<evidence type="ECO:0000313" key="5">
    <source>
        <dbReference type="Proteomes" id="UP000054516"/>
    </source>
</evidence>
<feature type="domain" description="C2H2-type" evidence="3">
    <location>
        <begin position="607"/>
        <end position="635"/>
    </location>
</feature>
<sequence>MSTVDQQLQLLGRQILRFHRTEHPNAEIIEPHDLDNARKVVTSLSEVYDDIPYPVEWAESKTKFRTFLRKWRKQLPNISTTPHKELSRLVIPTAPKFSPPSVGQSPSSRINSGFLDNPEDDTDAAIQKLSNFIFESPHNSPPQSPSMSQPPPPQPLSAEDAATLIAAAFSRQKSDISQIVAHTIQQMQEGTPASSHSGINGNGNLKPEEVGFFNPSSKDYDGSGALSQGKQTIYTDVWAFTDRLRHLAGVHGEAKVNTVWTTCLQATALSWHTTELTDAEKAALRTGTVENICTKLQTRFRRNHSEALHSLQTRRFTLYDLQQGKSIRTFVQSVIRDAKACDYSLRNQLLAAFEALDVEIKSQLDKPNDTTTLGGFLSSIDNRESILVEKARQLPYRRPAPPPQYYGKPNHPPFFLGQNQAQGQGSQAQGHPQGIPQAQLPLPQAPNFPYTQRGANQPYQNPYYRGRGGYRGNYRGRPYYQNNWRNPAINPIGGQGQNANAQRGYPQPYPQPNQQPPPQQFPRNPAQKAYNTWDTEEYDTYDQVWSQWEDTHNLEYVEEQPQDQYPQAQDPILSCGNIPEGFGPPAEGNEDTPEATNFAMITTPSEAQCRRCHQKFPSKNKLHKHISAQHRDVSPVTKAQIEHANVAVSEHVLQMLDRGHVVATPYTRKSQIPIVRSTIDSRPDIGTGFAYKSKTYLQMFIMTSQDTEHEEAICGDTGCTRTLADKSWALAQYPNLHIRHRATPMIIRGIAEDQHETSEYAIIEFLFKGVQDGKPAIASFTREITLVEGLQAKMLLGVDILDAEQIDIILSRKLAVIQSCKVAIPLSVSPGAAGKAKVYVAASVAIPPRSYF</sequence>
<gene>
    <name evidence="4" type="ORF">SAMD00023353_2201740</name>
</gene>
<feature type="compositionally biased region" description="Polar residues" evidence="2">
    <location>
        <begin position="101"/>
        <end position="111"/>
    </location>
</feature>
<feature type="compositionally biased region" description="Polar residues" evidence="2">
    <location>
        <begin position="190"/>
        <end position="203"/>
    </location>
</feature>
<dbReference type="InterPro" id="IPR013087">
    <property type="entry name" value="Znf_C2H2_type"/>
</dbReference>
<keyword evidence="1" id="KW-0863">Zinc-finger</keyword>
<evidence type="ECO:0000259" key="3">
    <source>
        <dbReference type="PROSITE" id="PS50157"/>
    </source>
</evidence>
<feature type="region of interest" description="Disordered" evidence="2">
    <location>
        <begin position="391"/>
        <end position="526"/>
    </location>
</feature>
<feature type="region of interest" description="Disordered" evidence="2">
    <location>
        <begin position="95"/>
        <end position="121"/>
    </location>
</feature>
<protein>
    <submittedName>
        <fullName evidence="4">Putative transposon Ty3-I Gag-Pol polyprotein</fullName>
    </submittedName>
</protein>
<dbReference type="AlphaFoldDB" id="A0A1S8A7X9"/>
<name>A0A1S8A7X9_ROSNE</name>
<dbReference type="OMA" id="QHETSEY"/>
<feature type="compositionally biased region" description="Low complexity" evidence="2">
    <location>
        <begin position="417"/>
        <end position="442"/>
    </location>
</feature>
<dbReference type="PROSITE" id="PS50157">
    <property type="entry name" value="ZINC_FINGER_C2H2_2"/>
    <property type="match status" value="1"/>
</dbReference>
<proteinExistence type="predicted"/>
<feature type="compositionally biased region" description="Low complexity" evidence="2">
    <location>
        <begin position="497"/>
        <end position="506"/>
    </location>
</feature>
<dbReference type="Proteomes" id="UP000054516">
    <property type="component" value="Unassembled WGS sequence"/>
</dbReference>
<reference evidence="4" key="1">
    <citation type="submission" date="2016-03" db="EMBL/GenBank/DDBJ databases">
        <title>Draft genome sequence of Rosellinia necatrix.</title>
        <authorList>
            <person name="Kanematsu S."/>
        </authorList>
    </citation>
    <scope>NUCLEOTIDE SEQUENCE [LARGE SCALE GENOMIC DNA]</scope>
    <source>
        <strain evidence="4">W97</strain>
    </source>
</reference>
<feature type="region of interest" description="Disordered" evidence="2">
    <location>
        <begin position="190"/>
        <end position="216"/>
    </location>
</feature>
<dbReference type="GO" id="GO:0008270">
    <property type="term" value="F:zinc ion binding"/>
    <property type="evidence" value="ECO:0007669"/>
    <property type="project" value="UniProtKB-KW"/>
</dbReference>
<feature type="compositionally biased region" description="Low complexity" evidence="2">
    <location>
        <begin position="472"/>
        <end position="483"/>
    </location>
</feature>
<evidence type="ECO:0000256" key="2">
    <source>
        <dbReference type="SAM" id="MobiDB-lite"/>
    </source>
</evidence>